<evidence type="ECO:0000313" key="3">
    <source>
        <dbReference type="Proteomes" id="UP000680304"/>
    </source>
</evidence>
<dbReference type="PANTHER" id="PTHR30336">
    <property type="entry name" value="INNER MEMBRANE PROTEIN, PROBABLE PERMEASE"/>
    <property type="match status" value="1"/>
</dbReference>
<dbReference type="Pfam" id="PF02698">
    <property type="entry name" value="DUF218"/>
    <property type="match status" value="1"/>
</dbReference>
<feature type="domain" description="DUF218" evidence="1">
    <location>
        <begin position="28"/>
        <end position="167"/>
    </location>
</feature>
<gene>
    <name evidence="2" type="ORF">PACILC2_14950</name>
</gene>
<dbReference type="CDD" id="cd06259">
    <property type="entry name" value="YdcF-like"/>
    <property type="match status" value="1"/>
</dbReference>
<evidence type="ECO:0000259" key="1">
    <source>
        <dbReference type="Pfam" id="PF02698"/>
    </source>
</evidence>
<dbReference type="InterPro" id="IPR014729">
    <property type="entry name" value="Rossmann-like_a/b/a_fold"/>
</dbReference>
<proteinExistence type="predicted"/>
<name>A0ABQ4N437_9BACL</name>
<accession>A0ABQ4N437</accession>
<sequence length="197" mass="22096">MAIAAFWIGYQFWAIHEYKPPKPMPTADVGIVLGAALWDGEPSPALRERLDHAVDLYKSGYISRIIVSGGYDYEGAALTEAEGMRNYLVKQQIPGEHIRLENDATNTYENLLYSKKIMDKQGWKSALIITHTFHAKRSGDIADYLGYTNTTVAAVKSRVLSAARYESREVLALTKWHVDKLLMSWGLGSPVPAFQNF</sequence>
<dbReference type="RefSeq" id="WP_213528259.1">
    <property type="nucleotide sequence ID" value="NZ_BOVJ01000048.1"/>
</dbReference>
<dbReference type="Proteomes" id="UP000680304">
    <property type="component" value="Unassembled WGS sequence"/>
</dbReference>
<dbReference type="EMBL" id="BOVJ01000048">
    <property type="protein sequence ID" value="GIQ62927.1"/>
    <property type="molecule type" value="Genomic_DNA"/>
</dbReference>
<keyword evidence="3" id="KW-1185">Reference proteome</keyword>
<dbReference type="InterPro" id="IPR051599">
    <property type="entry name" value="Cell_Envelope_Assoc"/>
</dbReference>
<reference evidence="2 3" key="1">
    <citation type="submission" date="2021-04" db="EMBL/GenBank/DDBJ databases">
        <title>Draft genome sequence of Paenibacillus cisolokensis, LC2-13A.</title>
        <authorList>
            <person name="Uke A."/>
            <person name="Chhe C."/>
            <person name="Baramee S."/>
            <person name="Kosugi A."/>
        </authorList>
    </citation>
    <scope>NUCLEOTIDE SEQUENCE [LARGE SCALE GENOMIC DNA]</scope>
    <source>
        <strain evidence="2 3">LC2-13A</strain>
    </source>
</reference>
<protein>
    <submittedName>
        <fullName evidence="2">Multidrug MFS transporter</fullName>
    </submittedName>
</protein>
<dbReference type="InterPro" id="IPR003848">
    <property type="entry name" value="DUF218"/>
</dbReference>
<dbReference type="Gene3D" id="3.40.50.620">
    <property type="entry name" value="HUPs"/>
    <property type="match status" value="1"/>
</dbReference>
<comment type="caution">
    <text evidence="2">The sequence shown here is derived from an EMBL/GenBank/DDBJ whole genome shotgun (WGS) entry which is preliminary data.</text>
</comment>
<organism evidence="2 3">
    <name type="scientific">Paenibacillus cisolokensis</name>
    <dbReference type="NCBI Taxonomy" id="1658519"/>
    <lineage>
        <taxon>Bacteria</taxon>
        <taxon>Bacillati</taxon>
        <taxon>Bacillota</taxon>
        <taxon>Bacilli</taxon>
        <taxon>Bacillales</taxon>
        <taxon>Paenibacillaceae</taxon>
        <taxon>Paenibacillus</taxon>
    </lineage>
</organism>
<dbReference type="PANTHER" id="PTHR30336:SF20">
    <property type="entry name" value="DUF218 DOMAIN-CONTAINING PROTEIN"/>
    <property type="match status" value="1"/>
</dbReference>
<evidence type="ECO:0000313" key="2">
    <source>
        <dbReference type="EMBL" id="GIQ62927.1"/>
    </source>
</evidence>